<dbReference type="AlphaFoldDB" id="A0A1Q9ES18"/>
<dbReference type="EMBL" id="LSRX01000082">
    <property type="protein sequence ID" value="OLQ10220.1"/>
    <property type="molecule type" value="Genomic_DNA"/>
</dbReference>
<protein>
    <submittedName>
        <fullName evidence="1">Uncharacterized protein</fullName>
    </submittedName>
</protein>
<accession>A0A1Q9ES18</accession>
<name>A0A1Q9ES18_SYMMI</name>
<keyword evidence="2" id="KW-1185">Reference proteome</keyword>
<evidence type="ECO:0000313" key="2">
    <source>
        <dbReference type="Proteomes" id="UP000186817"/>
    </source>
</evidence>
<sequence length="83" mass="8816">MGGHSFTVKLIGPTKVAVKLSQVAIDALCCSDPKVPIEWSTVQLAWLAKAGKTPSRPQNLRSIGLMSVDSKAFLIVLRSALAP</sequence>
<reference evidence="1 2" key="1">
    <citation type="submission" date="2016-02" db="EMBL/GenBank/DDBJ databases">
        <title>Genome analysis of coral dinoflagellate symbionts highlights evolutionary adaptations to a symbiotic lifestyle.</title>
        <authorList>
            <person name="Aranda M."/>
            <person name="Li Y."/>
            <person name="Liew Y.J."/>
            <person name="Baumgarten S."/>
            <person name="Simakov O."/>
            <person name="Wilson M."/>
            <person name="Piel J."/>
            <person name="Ashoor H."/>
            <person name="Bougouffa S."/>
            <person name="Bajic V.B."/>
            <person name="Ryu T."/>
            <person name="Ravasi T."/>
            <person name="Bayer T."/>
            <person name="Micklem G."/>
            <person name="Kim H."/>
            <person name="Bhak J."/>
            <person name="Lajeunesse T.C."/>
            <person name="Voolstra C.R."/>
        </authorList>
    </citation>
    <scope>NUCLEOTIDE SEQUENCE [LARGE SCALE GENOMIC DNA]</scope>
    <source>
        <strain evidence="1 2">CCMP2467</strain>
    </source>
</reference>
<evidence type="ECO:0000313" key="1">
    <source>
        <dbReference type="EMBL" id="OLQ10220.1"/>
    </source>
</evidence>
<dbReference type="Proteomes" id="UP000186817">
    <property type="component" value="Unassembled WGS sequence"/>
</dbReference>
<proteinExistence type="predicted"/>
<comment type="caution">
    <text evidence="1">The sequence shown here is derived from an EMBL/GenBank/DDBJ whole genome shotgun (WGS) entry which is preliminary data.</text>
</comment>
<gene>
    <name evidence="1" type="ORF">AK812_SmicGene6118</name>
</gene>
<organism evidence="1 2">
    <name type="scientific">Symbiodinium microadriaticum</name>
    <name type="common">Dinoflagellate</name>
    <name type="synonym">Zooxanthella microadriatica</name>
    <dbReference type="NCBI Taxonomy" id="2951"/>
    <lineage>
        <taxon>Eukaryota</taxon>
        <taxon>Sar</taxon>
        <taxon>Alveolata</taxon>
        <taxon>Dinophyceae</taxon>
        <taxon>Suessiales</taxon>
        <taxon>Symbiodiniaceae</taxon>
        <taxon>Symbiodinium</taxon>
    </lineage>
</organism>